<sequence>MKKAMILSLLLVLTAGASLVLAETDGYQIRVSRPDARINYQTLDEGKLLVSVRDGEENPILGLTRDEFVIRDGVKTARIVSVEPLETSQEVGLNLVLVVDNSFSMRLRDAIVPLTRALESVYRIVRPIDQVSVVVFDEKQTLSVNGRPLRAKTIQSNNVDRIRAFIADSMRGGLTEGTYLNEAILAGADLARQMPAKSNKFMVVFSDGEDINSRVTQNEVSRAVQGIDNFAIYAVDYMPTPTLDPFLRGLAASNSGHAWKAGSAADLAVVFEAFSSTLLHRYIVAYRFIAPPSGTLTFADPELKIEELTTIDSAPLLNHVFFDTGSSRIDERYLQFETRDRTDGFDERQLRGGLEKYHNVLNIIGQRLRANPDAVIRLVGCNNDTGEEKGRLDLSRGRAEAVQAYLRYVWGIAPERMAVEQRNLPEAPSNNRIPEGRVDNQRVEIYSDDPAILDTVDSEYITKVSDMDTLRVVPEITAEAGVAEWQLVLQCGERRVRTITGEGPLPEAWQVPLDSDLLEQFAACNAIDARVIGKDMEENPMDSQSAQPLPVNFVQRTQQMAQVQGYRVQEQYALILFDFDRATIKERNEVIVNRIIQRIREVPEAVVLVVGHTDNIGSEAYNLRLSERRAAAVEKQLRQAAPEADRLLVSGAGPNKPLYDNALPEGRALNRTVTVTLEYFQQQ</sequence>
<dbReference type="PROSITE" id="PS50234">
    <property type="entry name" value="VWFA"/>
    <property type="match status" value="1"/>
</dbReference>
<dbReference type="EMBL" id="JALJRB010000001">
    <property type="protein sequence ID" value="MCJ8499043.1"/>
    <property type="molecule type" value="Genomic_DNA"/>
</dbReference>
<dbReference type="GO" id="GO:0009279">
    <property type="term" value="C:cell outer membrane"/>
    <property type="evidence" value="ECO:0007669"/>
    <property type="project" value="UniProtKB-SubCell"/>
</dbReference>
<dbReference type="Proteomes" id="UP001165427">
    <property type="component" value="Unassembled WGS sequence"/>
</dbReference>
<feature type="domain" description="OmpA-like" evidence="7">
    <location>
        <begin position="564"/>
        <end position="681"/>
    </location>
</feature>
<reference evidence="8" key="1">
    <citation type="submission" date="2022-04" db="EMBL/GenBank/DDBJ databases">
        <title>Desulfatitalea alkaliphila sp. nov., a novel anaerobic sulfate-reducing bacterium isolated from terrestrial mud volcano, Taman Peninsula, Russia.</title>
        <authorList>
            <person name="Khomyakova M.A."/>
            <person name="Merkel A.Y."/>
            <person name="Slobodkin A.I."/>
        </authorList>
    </citation>
    <scope>NUCLEOTIDE SEQUENCE</scope>
    <source>
        <strain evidence="8">M08but</strain>
    </source>
</reference>
<dbReference type="RefSeq" id="WP_246902095.1">
    <property type="nucleotide sequence ID" value="NZ_JALJRB010000001.1"/>
</dbReference>
<dbReference type="InterPro" id="IPR006665">
    <property type="entry name" value="OmpA-like"/>
</dbReference>
<feature type="domain" description="VWFA" evidence="6">
    <location>
        <begin position="94"/>
        <end position="274"/>
    </location>
</feature>
<dbReference type="Gene3D" id="3.40.50.410">
    <property type="entry name" value="von Willebrand factor, type A domain"/>
    <property type="match status" value="1"/>
</dbReference>
<dbReference type="InterPro" id="IPR036465">
    <property type="entry name" value="vWFA_dom_sf"/>
</dbReference>
<dbReference type="PROSITE" id="PS51123">
    <property type="entry name" value="OMPA_2"/>
    <property type="match status" value="2"/>
</dbReference>
<comment type="subcellular location">
    <subcellularLocation>
        <location evidence="1">Cell outer membrane</location>
    </subcellularLocation>
</comment>
<feature type="domain" description="OmpA-like" evidence="7">
    <location>
        <begin position="309"/>
        <end position="451"/>
    </location>
</feature>
<proteinExistence type="predicted"/>
<evidence type="ECO:0000256" key="5">
    <source>
        <dbReference type="SAM" id="SignalP"/>
    </source>
</evidence>
<evidence type="ECO:0000256" key="2">
    <source>
        <dbReference type="ARBA" id="ARBA00023136"/>
    </source>
</evidence>
<organism evidence="8 9">
    <name type="scientific">Desulfatitalea alkaliphila</name>
    <dbReference type="NCBI Taxonomy" id="2929485"/>
    <lineage>
        <taxon>Bacteria</taxon>
        <taxon>Pseudomonadati</taxon>
        <taxon>Thermodesulfobacteriota</taxon>
        <taxon>Desulfobacteria</taxon>
        <taxon>Desulfobacterales</taxon>
        <taxon>Desulfosarcinaceae</taxon>
        <taxon>Desulfatitalea</taxon>
    </lineage>
</organism>
<comment type="caution">
    <text evidence="8">The sequence shown here is derived from an EMBL/GenBank/DDBJ whole genome shotgun (WGS) entry which is preliminary data.</text>
</comment>
<dbReference type="Pfam" id="PF00691">
    <property type="entry name" value="OmpA"/>
    <property type="match status" value="1"/>
</dbReference>
<feature type="chain" id="PRO_5041466640" evidence="5">
    <location>
        <begin position="23"/>
        <end position="683"/>
    </location>
</feature>
<dbReference type="InterPro" id="IPR036737">
    <property type="entry name" value="OmpA-like_sf"/>
</dbReference>
<dbReference type="PANTHER" id="PTHR30329">
    <property type="entry name" value="STATOR ELEMENT OF FLAGELLAR MOTOR COMPLEX"/>
    <property type="match status" value="1"/>
</dbReference>
<dbReference type="InterPro" id="IPR006664">
    <property type="entry name" value="OMP_bac"/>
</dbReference>
<evidence type="ECO:0000259" key="6">
    <source>
        <dbReference type="PROSITE" id="PS50234"/>
    </source>
</evidence>
<keyword evidence="3" id="KW-0998">Cell outer membrane</keyword>
<evidence type="ECO:0000256" key="3">
    <source>
        <dbReference type="ARBA" id="ARBA00023237"/>
    </source>
</evidence>
<dbReference type="InterPro" id="IPR002035">
    <property type="entry name" value="VWF_A"/>
</dbReference>
<dbReference type="SUPFAM" id="SSF103088">
    <property type="entry name" value="OmpA-like"/>
    <property type="match status" value="2"/>
</dbReference>
<dbReference type="PRINTS" id="PR01021">
    <property type="entry name" value="OMPADOMAIN"/>
</dbReference>
<gene>
    <name evidence="8" type="ORF">MRX98_00540</name>
</gene>
<evidence type="ECO:0000313" key="8">
    <source>
        <dbReference type="EMBL" id="MCJ8499043.1"/>
    </source>
</evidence>
<dbReference type="SMART" id="SM00327">
    <property type="entry name" value="VWA"/>
    <property type="match status" value="1"/>
</dbReference>
<keyword evidence="5" id="KW-0732">Signal</keyword>
<evidence type="ECO:0000256" key="4">
    <source>
        <dbReference type="PROSITE-ProRule" id="PRU00473"/>
    </source>
</evidence>
<evidence type="ECO:0000256" key="1">
    <source>
        <dbReference type="ARBA" id="ARBA00004442"/>
    </source>
</evidence>
<keyword evidence="9" id="KW-1185">Reference proteome</keyword>
<evidence type="ECO:0000259" key="7">
    <source>
        <dbReference type="PROSITE" id="PS51123"/>
    </source>
</evidence>
<dbReference type="Gene3D" id="3.30.1330.60">
    <property type="entry name" value="OmpA-like domain"/>
    <property type="match status" value="2"/>
</dbReference>
<evidence type="ECO:0000313" key="9">
    <source>
        <dbReference type="Proteomes" id="UP001165427"/>
    </source>
</evidence>
<protein>
    <submittedName>
        <fullName evidence="8">OmpA family protein</fullName>
    </submittedName>
</protein>
<dbReference type="SUPFAM" id="SSF53300">
    <property type="entry name" value="vWA-like"/>
    <property type="match status" value="1"/>
</dbReference>
<accession>A0AA41R491</accession>
<dbReference type="InterPro" id="IPR050330">
    <property type="entry name" value="Bact_OuterMem_StrucFunc"/>
</dbReference>
<keyword evidence="2 4" id="KW-0472">Membrane</keyword>
<name>A0AA41R491_9BACT</name>
<dbReference type="CDD" id="cd00198">
    <property type="entry name" value="vWFA"/>
    <property type="match status" value="1"/>
</dbReference>
<dbReference type="PANTHER" id="PTHR30329:SF21">
    <property type="entry name" value="LIPOPROTEIN YIAD-RELATED"/>
    <property type="match status" value="1"/>
</dbReference>
<feature type="signal peptide" evidence="5">
    <location>
        <begin position="1"/>
        <end position="22"/>
    </location>
</feature>
<dbReference type="AlphaFoldDB" id="A0AA41R491"/>
<dbReference type="CDD" id="cd07185">
    <property type="entry name" value="OmpA_C-like"/>
    <property type="match status" value="1"/>
</dbReference>
<dbReference type="Pfam" id="PF13519">
    <property type="entry name" value="VWA_2"/>
    <property type="match status" value="1"/>
</dbReference>